<dbReference type="PANTHER" id="PTHR12455:SF0">
    <property type="entry name" value="NUCLEOLAR COMPLEX PROTEIN 4 HOMOLOG"/>
    <property type="match status" value="1"/>
</dbReference>
<sequence>MDLLKVYKLLNKRRQNEENFNAIFMIASKLLEDLAPCVTMADLSAEAQIQRICENKKNSNTISDLLKIFESGSKLEINVANSILYGVFKYYINDGIFNKSYSVEDEKDAECKVNLWLKTNYEAFVEILLHHLNHKNLSIQLECLMSLFNLMKVEYESKRKSTFNFPFLFFQKIMEQVVFKDCIEGEFAIKFNSYLKSFDIQYYCVKFISLMLCQKIAQKQNQTQNELFNVYKILLDVSKLKKENKEIVTFLESENFDLTKLIKKYPVVFSSAWLSFMQFSLPSKLQKKVLVDLDKKIMPNLSDPKMLIDFLTDSYNIGGVTSLLALNSLFVLINQYNLDYPDFYKKLYNLVDPGIFYTKYKSRFFHLLDLFLSSTHLPVYLVAAFIKRLARILLYSPITDLKMVLVFIRNMFFRHPSSLILIHRKNMNSLMVDPYIYEEVDPQKCNAIDSCLWELNTLKSHYSSEVLKQVALFKKDLPSDEADVSDYFDFTYEDMFNSKLSLNLNKDSIPPLNFHKGNHIFTDLNEEMWVLE</sequence>
<keyword evidence="2" id="KW-0812">Transmembrane</keyword>
<keyword evidence="2" id="KW-0472">Membrane</keyword>
<dbReference type="GO" id="GO:0032040">
    <property type="term" value="C:small-subunit processome"/>
    <property type="evidence" value="ECO:0007669"/>
    <property type="project" value="TreeGrafter"/>
</dbReference>
<feature type="domain" description="CCAAT-binding factor" evidence="3">
    <location>
        <begin position="322"/>
        <end position="466"/>
    </location>
</feature>
<feature type="non-terminal residue" evidence="4">
    <location>
        <position position="1"/>
    </location>
</feature>
<dbReference type="EMBL" id="HAAD01001393">
    <property type="protein sequence ID" value="CDG67625.1"/>
    <property type="molecule type" value="mRNA"/>
</dbReference>
<organism evidence="4">
    <name type="scientific">Hydra vulgaris</name>
    <name type="common">Hydra</name>
    <name type="synonym">Hydra attenuata</name>
    <dbReference type="NCBI Taxonomy" id="6087"/>
    <lineage>
        <taxon>Eukaryota</taxon>
        <taxon>Metazoa</taxon>
        <taxon>Cnidaria</taxon>
        <taxon>Hydrozoa</taxon>
        <taxon>Hydroidolina</taxon>
        <taxon>Anthoathecata</taxon>
        <taxon>Aplanulata</taxon>
        <taxon>Hydridae</taxon>
        <taxon>Hydra</taxon>
    </lineage>
</organism>
<dbReference type="InterPro" id="IPR005612">
    <property type="entry name" value="CCAAT-binding_factor"/>
</dbReference>
<evidence type="ECO:0000313" key="4">
    <source>
        <dbReference type="EMBL" id="CDG67625.1"/>
    </source>
</evidence>
<dbReference type="AlphaFoldDB" id="T2M6T9"/>
<gene>
    <name evidence="4" type="primary">NOC4L</name>
</gene>
<dbReference type="GO" id="GO:0030692">
    <property type="term" value="C:Noc4p-Nop14p complex"/>
    <property type="evidence" value="ECO:0007669"/>
    <property type="project" value="TreeGrafter"/>
</dbReference>
<dbReference type="PANTHER" id="PTHR12455">
    <property type="entry name" value="NUCLEOLAR COMPLEX PROTEIN 4"/>
    <property type="match status" value="1"/>
</dbReference>
<reference evidence="4" key="1">
    <citation type="journal article" date="2013" name="Genome Biol. Evol.">
        <title>Punctuated emergences of genetic and phenotypic innovations in eumetazoan, bilaterian, euteleostome, and hominidae ancestors.</title>
        <authorList>
            <person name="Wenger Y."/>
            <person name="Galliot B."/>
        </authorList>
    </citation>
    <scope>NUCLEOTIDE SEQUENCE</scope>
    <source>
        <tissue evidence="4">Whole animals</tissue>
    </source>
</reference>
<proteinExistence type="evidence at transcript level"/>
<comment type="similarity">
    <text evidence="1">Belongs to the CBF/MAK21 family.</text>
</comment>
<evidence type="ECO:0000259" key="3">
    <source>
        <dbReference type="Pfam" id="PF03914"/>
    </source>
</evidence>
<evidence type="ECO:0000256" key="1">
    <source>
        <dbReference type="ARBA" id="ARBA00007797"/>
    </source>
</evidence>
<dbReference type="GO" id="GO:0042254">
    <property type="term" value="P:ribosome biogenesis"/>
    <property type="evidence" value="ECO:0007669"/>
    <property type="project" value="InterPro"/>
</dbReference>
<feature type="transmembrane region" description="Helical" evidence="2">
    <location>
        <begin position="364"/>
        <end position="386"/>
    </location>
</feature>
<dbReference type="OrthoDB" id="10263185at2759"/>
<dbReference type="Pfam" id="PF03914">
    <property type="entry name" value="CBF"/>
    <property type="match status" value="1"/>
</dbReference>
<evidence type="ECO:0000256" key="2">
    <source>
        <dbReference type="SAM" id="Phobius"/>
    </source>
</evidence>
<protein>
    <submittedName>
        <fullName evidence="4">Nucleolar complex protein 4 homolog</fullName>
    </submittedName>
</protein>
<accession>T2M6T9</accession>
<name>T2M6T9_HYDVU</name>
<dbReference type="InterPro" id="IPR027193">
    <property type="entry name" value="Noc4"/>
</dbReference>
<keyword evidence="2" id="KW-1133">Transmembrane helix</keyword>